<dbReference type="AlphaFoldDB" id="A0A504YX51"/>
<organism evidence="1 2">
    <name type="scientific">Fasciola gigantica</name>
    <name type="common">Giant liver fluke</name>
    <dbReference type="NCBI Taxonomy" id="46835"/>
    <lineage>
        <taxon>Eukaryota</taxon>
        <taxon>Metazoa</taxon>
        <taxon>Spiralia</taxon>
        <taxon>Lophotrochozoa</taxon>
        <taxon>Platyhelminthes</taxon>
        <taxon>Trematoda</taxon>
        <taxon>Digenea</taxon>
        <taxon>Plagiorchiida</taxon>
        <taxon>Echinostomata</taxon>
        <taxon>Echinostomatoidea</taxon>
        <taxon>Fasciolidae</taxon>
        <taxon>Fasciola</taxon>
    </lineage>
</organism>
<proteinExistence type="predicted"/>
<gene>
    <name evidence="1" type="ORF">FGIG_12649</name>
</gene>
<evidence type="ECO:0000313" key="2">
    <source>
        <dbReference type="Proteomes" id="UP000316759"/>
    </source>
</evidence>
<comment type="caution">
    <text evidence="1">The sequence shown here is derived from an EMBL/GenBank/DDBJ whole genome shotgun (WGS) entry which is preliminary data.</text>
</comment>
<reference evidence="1 2" key="1">
    <citation type="submission" date="2019-04" db="EMBL/GenBank/DDBJ databases">
        <title>Annotation for the trematode Fasciola gigantica.</title>
        <authorList>
            <person name="Choi Y.-J."/>
        </authorList>
    </citation>
    <scope>NUCLEOTIDE SEQUENCE [LARGE SCALE GENOMIC DNA]</scope>
    <source>
        <strain evidence="1">Uganda_cow_1</strain>
    </source>
</reference>
<accession>A0A504YX51</accession>
<dbReference type="Proteomes" id="UP000316759">
    <property type="component" value="Unassembled WGS sequence"/>
</dbReference>
<dbReference type="EMBL" id="SUNJ01001758">
    <property type="protein sequence ID" value="TPP66492.1"/>
    <property type="molecule type" value="Genomic_DNA"/>
</dbReference>
<protein>
    <submittedName>
        <fullName evidence="1">Uncharacterized protein</fullName>
    </submittedName>
</protein>
<evidence type="ECO:0000313" key="1">
    <source>
        <dbReference type="EMBL" id="TPP66492.1"/>
    </source>
</evidence>
<sequence length="89" mass="10237">MKFITKSTSFRRQVHLWTPKLSAESVTISGKPPGDCNVPFEKHVHTNITSVVFLSRRRQIFSAGAQSSNTFPEVLYQNFIRCWTLPMHN</sequence>
<keyword evidence="2" id="KW-1185">Reference proteome</keyword>
<name>A0A504YX51_FASGI</name>